<accession>A0ABY9RBN5</accession>
<evidence type="ECO:0000313" key="1">
    <source>
        <dbReference type="EMBL" id="WMW78648.1"/>
    </source>
</evidence>
<dbReference type="EMBL" id="CP133721">
    <property type="protein sequence ID" value="WMW78648.1"/>
    <property type="molecule type" value="Genomic_DNA"/>
</dbReference>
<dbReference type="RefSeq" id="WP_309532944.1">
    <property type="nucleotide sequence ID" value="NZ_CP133721.1"/>
</dbReference>
<organism evidence="1 2">
    <name type="scientific">Flavobacterium nakdongensis</name>
    <dbReference type="NCBI Taxonomy" id="3073563"/>
    <lineage>
        <taxon>Bacteria</taxon>
        <taxon>Pseudomonadati</taxon>
        <taxon>Bacteroidota</taxon>
        <taxon>Flavobacteriia</taxon>
        <taxon>Flavobacteriales</taxon>
        <taxon>Flavobacteriaceae</taxon>
        <taxon>Flavobacterium</taxon>
    </lineage>
</organism>
<evidence type="ECO:0000313" key="2">
    <source>
        <dbReference type="Proteomes" id="UP001180481"/>
    </source>
</evidence>
<protein>
    <recommendedName>
        <fullName evidence="3">Cytochrome c</fullName>
    </recommendedName>
</protein>
<dbReference type="PROSITE" id="PS51257">
    <property type="entry name" value="PROKAR_LIPOPROTEIN"/>
    <property type="match status" value="1"/>
</dbReference>
<dbReference type="Proteomes" id="UP001180481">
    <property type="component" value="Chromosome"/>
</dbReference>
<proteinExistence type="predicted"/>
<sequence length="140" mass="16402">MRSIFLVVVVLFFSCNSNKTEESCEKPNEEFQMYEVSEMAALMEQMYVENTRLKERIEKKDTLGQFPTYFLNIEKAKFTKGKERDTFFNEQTQLFLKAQSEIYTAKDTKAAYNAMVDQCIACHEVKCGGPIMRIKKLYIK</sequence>
<keyword evidence="2" id="KW-1185">Reference proteome</keyword>
<evidence type="ECO:0008006" key="3">
    <source>
        <dbReference type="Google" id="ProtNLM"/>
    </source>
</evidence>
<gene>
    <name evidence="1" type="ORF">RF683_04175</name>
</gene>
<reference evidence="1" key="1">
    <citation type="submission" date="2023-09" db="EMBL/GenBank/DDBJ databases">
        <title>Flavobacterium sp. 20NA77.7 isolated from freshwater.</title>
        <authorList>
            <person name="Le V."/>
            <person name="Ko S.-R."/>
            <person name="Ahn C.-Y."/>
            <person name="Oh H.-M."/>
        </authorList>
    </citation>
    <scope>NUCLEOTIDE SEQUENCE</scope>
    <source>
        <strain evidence="1">20NA77.7</strain>
    </source>
</reference>
<name>A0ABY9RBN5_9FLAO</name>